<reference evidence="1 2" key="1">
    <citation type="submission" date="2011-06" db="EMBL/GenBank/DDBJ databases">
        <title>The draft genome of Thiocapsa marina 5811.</title>
        <authorList>
            <consortium name="US DOE Joint Genome Institute (JGI-PGF)"/>
            <person name="Lucas S."/>
            <person name="Han J."/>
            <person name="Cheng J.-F."/>
            <person name="Goodwin L."/>
            <person name="Pitluck S."/>
            <person name="Peters L."/>
            <person name="Land M.L."/>
            <person name="Hauser L."/>
            <person name="Vogl K."/>
            <person name="Liu Z."/>
            <person name="Imhoff J."/>
            <person name="Thiel V."/>
            <person name="Frigaard N.-U."/>
            <person name="Bryant D."/>
            <person name="Woyke T.J."/>
        </authorList>
    </citation>
    <scope>NUCLEOTIDE SEQUENCE [LARGE SCALE GENOMIC DNA]</scope>
    <source>
        <strain evidence="1 2">5811</strain>
    </source>
</reference>
<dbReference type="STRING" id="768671.ThimaDRAFT_1738"/>
<organism evidence="1 2">
    <name type="scientific">Thiocapsa marina 5811</name>
    <dbReference type="NCBI Taxonomy" id="768671"/>
    <lineage>
        <taxon>Bacteria</taxon>
        <taxon>Pseudomonadati</taxon>
        <taxon>Pseudomonadota</taxon>
        <taxon>Gammaproteobacteria</taxon>
        <taxon>Chromatiales</taxon>
        <taxon>Chromatiaceae</taxon>
        <taxon>Thiocapsa</taxon>
    </lineage>
</organism>
<accession>F9U9Y6</accession>
<evidence type="ECO:0000313" key="2">
    <source>
        <dbReference type="Proteomes" id="UP000005459"/>
    </source>
</evidence>
<dbReference type="RefSeq" id="WP_007192614.1">
    <property type="nucleotide sequence ID" value="NZ_AFWV01000005.1"/>
</dbReference>
<dbReference type="AlphaFoldDB" id="F9U9Y6"/>
<dbReference type="EMBL" id="AFWV01000005">
    <property type="protein sequence ID" value="EGV18934.1"/>
    <property type="molecule type" value="Genomic_DNA"/>
</dbReference>
<protein>
    <submittedName>
        <fullName evidence="1">Uncharacterized protein</fullName>
    </submittedName>
</protein>
<dbReference type="Proteomes" id="UP000005459">
    <property type="component" value="Unassembled WGS sequence"/>
</dbReference>
<keyword evidence="2" id="KW-1185">Reference proteome</keyword>
<sequence>MLILRDVDWCPCFRPPRAGSSETDVSSKLFVLFERPIREDDRRRQELGVIVVETGFLSVQHLSEATIPPPASDRLNTPGIGPSLTKLAFDRVVIDSCYTLQTYS</sequence>
<proteinExistence type="predicted"/>
<evidence type="ECO:0000313" key="1">
    <source>
        <dbReference type="EMBL" id="EGV18934.1"/>
    </source>
</evidence>
<gene>
    <name evidence="1" type="ORF">ThimaDRAFT_1738</name>
</gene>
<name>F9U9Y6_9GAMM</name>